<feature type="compositionally biased region" description="Acidic residues" evidence="1">
    <location>
        <begin position="657"/>
        <end position="668"/>
    </location>
</feature>
<proteinExistence type="predicted"/>
<gene>
    <name evidence="2" type="ORF">B0I36DRAFT_353106</name>
</gene>
<keyword evidence="3" id="KW-1185">Reference proteome</keyword>
<protein>
    <recommendedName>
        <fullName evidence="4">F-box domain-containing protein</fullName>
    </recommendedName>
</protein>
<dbReference type="AlphaFoldDB" id="A0A9P8Y145"/>
<dbReference type="SUPFAM" id="SSF81383">
    <property type="entry name" value="F-box domain"/>
    <property type="match status" value="1"/>
</dbReference>
<dbReference type="InterPro" id="IPR036047">
    <property type="entry name" value="F-box-like_dom_sf"/>
</dbReference>
<feature type="region of interest" description="Disordered" evidence="1">
    <location>
        <begin position="292"/>
        <end position="312"/>
    </location>
</feature>
<feature type="compositionally biased region" description="Polar residues" evidence="1">
    <location>
        <begin position="16"/>
        <end position="27"/>
    </location>
</feature>
<dbReference type="Proteomes" id="UP000756346">
    <property type="component" value="Unassembled WGS sequence"/>
</dbReference>
<feature type="compositionally biased region" description="Low complexity" evidence="1">
    <location>
        <begin position="671"/>
        <end position="680"/>
    </location>
</feature>
<feature type="region of interest" description="Disordered" evidence="1">
    <location>
        <begin position="573"/>
        <end position="598"/>
    </location>
</feature>
<name>A0A9P8Y145_9PEZI</name>
<dbReference type="RefSeq" id="XP_046008469.1">
    <property type="nucleotide sequence ID" value="XM_046157180.1"/>
</dbReference>
<dbReference type="OrthoDB" id="3800738at2759"/>
<dbReference type="EMBL" id="JAGTJQ010000009">
    <property type="protein sequence ID" value="KAH7024921.1"/>
    <property type="molecule type" value="Genomic_DNA"/>
</dbReference>
<evidence type="ECO:0008006" key="4">
    <source>
        <dbReference type="Google" id="ProtNLM"/>
    </source>
</evidence>
<evidence type="ECO:0000313" key="2">
    <source>
        <dbReference type="EMBL" id="KAH7024921.1"/>
    </source>
</evidence>
<comment type="caution">
    <text evidence="2">The sequence shown here is derived from an EMBL/GenBank/DDBJ whole genome shotgun (WGS) entry which is preliminary data.</text>
</comment>
<feature type="region of interest" description="Disordered" evidence="1">
    <location>
        <begin position="649"/>
        <end position="681"/>
    </location>
</feature>
<evidence type="ECO:0000256" key="1">
    <source>
        <dbReference type="SAM" id="MobiDB-lite"/>
    </source>
</evidence>
<dbReference type="GeneID" id="70186726"/>
<feature type="region of interest" description="Disordered" evidence="1">
    <location>
        <begin position="880"/>
        <end position="909"/>
    </location>
</feature>
<feature type="compositionally biased region" description="Basic residues" evidence="1">
    <location>
        <begin position="1"/>
        <end position="11"/>
    </location>
</feature>
<feature type="region of interest" description="Disordered" evidence="1">
    <location>
        <begin position="1"/>
        <end position="27"/>
    </location>
</feature>
<accession>A0A9P8Y145</accession>
<sequence length="1056" mass="114781">MAKKKGPRSRGGRASPKTSQRSVTTTVTPSPAFSAAFSIPEVFESILLQLDQGTLLTSAQRVCRAWHRFITTSPQLQRHLFLLPAAQTKQHAQPNPLLEHLLGPLLFAEPHIITDPPGPSGPYAVIQRHAPPDILSLKLPMADMRSQRRHHEAFLRAGASWRRMLPSQPPPTEVLHFIHLTPYLDNDHLSAVMGRLGPGTRVVRQYTIDRARWGRHFHHRLVFGGEEADGCLRMGLLYDMMYYLLWGSDIPQGCINTGSAGLLSDKALRIMQGSSLVGEQQQHHIVHHNSSSATQTAGHPVRKQQQPPQCQPPTITRWAIFSSLDCGRWTPGFVPEREQAAAMHRSSSISANPQDTTPRLQGLWTLDRGSLGPLTRYLSHYQLTLRGRSAGSVLAETRYKHIQPSTTAFNTGSIIQSSWRKGRKTSSCSSDPELEIELLAALSIPAPTPSPRHASATSAVITTGPITDQVNGHRDSKIPSVPTPALRAQTDHLPPGHATARSPREGALHCGRYVRGHAAARARPRPSHRVASGCATLSATATTTRGRAAGAGAATPPVPRVLLPHLADTGQCRLVPSRGARRRRGPCPGAAAAAGPPQPGPGCGLASVAPDAAAQHHAGAGPAAHVCRVEAGAARERRLWDRMMLPGMTVGGGRDDENGDDHDAGDDADMNKSNGNNSNNADIDERLLRQSEHGGMTWFNFARDVLYIGHNGSDFAPEQRDYPRLLLHSQPWDVSVFLPHDLARVTRLALPGASSMAGSTWFAHVPHAYMGLVDHLRLFPRLKELLLAEWALLGGHLDDDGDDVHVVVDAETGAGLPDGPSPQQVHRDRIARASETWFYLPMRDIDAFSPRVYKMEDGQQATAVAAMALQMHSVLKSQHPWVPRRGGAGSSAAGRLPDEEEEEEAEEEEAHSFLAQQTRLWTADLATLAGQPPLGGGLGGLPRLPAMKTMLRITLAHVGTEDMLEALQAERQAVWAGIVASDDGDAVSGAQVRRDSVDIFSARPIMPPPFDRQIGWTSEKVCPPRREQVVWSVVDKGMMRDAVDIGNLEFSLDPQV</sequence>
<feature type="compositionally biased region" description="Low complexity" evidence="1">
    <location>
        <begin position="586"/>
        <end position="595"/>
    </location>
</feature>
<evidence type="ECO:0000313" key="3">
    <source>
        <dbReference type="Proteomes" id="UP000756346"/>
    </source>
</evidence>
<reference evidence="2" key="1">
    <citation type="journal article" date="2021" name="Nat. Commun.">
        <title>Genetic determinants of endophytism in the Arabidopsis root mycobiome.</title>
        <authorList>
            <person name="Mesny F."/>
            <person name="Miyauchi S."/>
            <person name="Thiergart T."/>
            <person name="Pickel B."/>
            <person name="Atanasova L."/>
            <person name="Karlsson M."/>
            <person name="Huettel B."/>
            <person name="Barry K.W."/>
            <person name="Haridas S."/>
            <person name="Chen C."/>
            <person name="Bauer D."/>
            <person name="Andreopoulos W."/>
            <person name="Pangilinan J."/>
            <person name="LaButti K."/>
            <person name="Riley R."/>
            <person name="Lipzen A."/>
            <person name="Clum A."/>
            <person name="Drula E."/>
            <person name="Henrissat B."/>
            <person name="Kohler A."/>
            <person name="Grigoriev I.V."/>
            <person name="Martin F.M."/>
            <person name="Hacquard S."/>
        </authorList>
    </citation>
    <scope>NUCLEOTIDE SEQUENCE</scope>
    <source>
        <strain evidence="2">MPI-CAGE-CH-0230</strain>
    </source>
</reference>
<feature type="compositionally biased region" description="Acidic residues" evidence="1">
    <location>
        <begin position="898"/>
        <end position="909"/>
    </location>
</feature>
<organism evidence="2 3">
    <name type="scientific">Microdochium trichocladiopsis</name>
    <dbReference type="NCBI Taxonomy" id="1682393"/>
    <lineage>
        <taxon>Eukaryota</taxon>
        <taxon>Fungi</taxon>
        <taxon>Dikarya</taxon>
        <taxon>Ascomycota</taxon>
        <taxon>Pezizomycotina</taxon>
        <taxon>Sordariomycetes</taxon>
        <taxon>Xylariomycetidae</taxon>
        <taxon>Xylariales</taxon>
        <taxon>Microdochiaceae</taxon>
        <taxon>Microdochium</taxon>
    </lineage>
</organism>